<dbReference type="GO" id="GO:0005665">
    <property type="term" value="C:RNA polymerase II, core complex"/>
    <property type="evidence" value="ECO:0007669"/>
    <property type="project" value="UniProtKB-ARBA"/>
</dbReference>
<dbReference type="GO" id="GO:0009820">
    <property type="term" value="P:alkaloid metabolic process"/>
    <property type="evidence" value="ECO:0007669"/>
    <property type="project" value="UniProtKB-KW"/>
</dbReference>
<evidence type="ECO:0000259" key="7">
    <source>
        <dbReference type="Pfam" id="PF08241"/>
    </source>
</evidence>
<dbReference type="GO" id="GO:0046872">
    <property type="term" value="F:metal ion binding"/>
    <property type="evidence" value="ECO:0007669"/>
    <property type="project" value="UniProtKB-KW"/>
</dbReference>
<evidence type="ECO:0000256" key="1">
    <source>
        <dbReference type="ARBA" id="ARBA00004123"/>
    </source>
</evidence>
<dbReference type="Pfam" id="PF01194">
    <property type="entry name" value="RNA_pol_N"/>
    <property type="match status" value="1"/>
</dbReference>
<keyword evidence="5" id="KW-0804">Transcription</keyword>
<protein>
    <recommendedName>
        <fullName evidence="7">Methyltransferase type 11 domain-containing protein</fullName>
    </recommendedName>
</protein>
<evidence type="ECO:0000256" key="4">
    <source>
        <dbReference type="ARBA" id="ARBA00022833"/>
    </source>
</evidence>
<keyword evidence="2" id="KW-0240">DNA-directed RNA polymerase</keyword>
<comment type="similarity">
    <text evidence="6">Belongs to the archaeal Rpo10/eukaryotic RPB10 RNA polymerase subunit family.</text>
</comment>
<evidence type="ECO:0000256" key="5">
    <source>
        <dbReference type="ARBA" id="ARBA00023163"/>
    </source>
</evidence>
<reference evidence="8 9" key="1">
    <citation type="submission" date="2020-09" db="EMBL/GenBank/DDBJ databases">
        <title>De no assembly of potato wild relative species, Solanum commersonii.</title>
        <authorList>
            <person name="Cho K."/>
        </authorList>
    </citation>
    <scope>NUCLEOTIDE SEQUENCE [LARGE SCALE GENOMIC DNA]</scope>
    <source>
        <strain evidence="8">LZ3.2</strain>
        <tissue evidence="8">Leaf</tissue>
    </source>
</reference>
<organism evidence="8 9">
    <name type="scientific">Solanum commersonii</name>
    <name type="common">Commerson's wild potato</name>
    <name type="synonym">Commerson's nightshade</name>
    <dbReference type="NCBI Taxonomy" id="4109"/>
    <lineage>
        <taxon>Eukaryota</taxon>
        <taxon>Viridiplantae</taxon>
        <taxon>Streptophyta</taxon>
        <taxon>Embryophyta</taxon>
        <taxon>Tracheophyta</taxon>
        <taxon>Spermatophyta</taxon>
        <taxon>Magnoliopsida</taxon>
        <taxon>eudicotyledons</taxon>
        <taxon>Gunneridae</taxon>
        <taxon>Pentapetalae</taxon>
        <taxon>asterids</taxon>
        <taxon>lamiids</taxon>
        <taxon>Solanales</taxon>
        <taxon>Solanaceae</taxon>
        <taxon>Solanoideae</taxon>
        <taxon>Solaneae</taxon>
        <taxon>Solanum</taxon>
    </lineage>
</organism>
<dbReference type="Pfam" id="PF08241">
    <property type="entry name" value="Methyltransf_11"/>
    <property type="match status" value="1"/>
</dbReference>
<dbReference type="CDD" id="cd02440">
    <property type="entry name" value="AdoMet_MTases"/>
    <property type="match status" value="1"/>
</dbReference>
<dbReference type="SUPFAM" id="SSF53335">
    <property type="entry name" value="S-adenosyl-L-methionine-dependent methyltransferases"/>
    <property type="match status" value="1"/>
</dbReference>
<evidence type="ECO:0000313" key="9">
    <source>
        <dbReference type="Proteomes" id="UP000824120"/>
    </source>
</evidence>
<name>A0A9J5Z953_SOLCO</name>
<dbReference type="GO" id="GO:0008757">
    <property type="term" value="F:S-adenosylmethionine-dependent methyltransferase activity"/>
    <property type="evidence" value="ECO:0007669"/>
    <property type="project" value="InterPro"/>
</dbReference>
<dbReference type="Proteomes" id="UP000824120">
    <property type="component" value="Chromosome 4"/>
</dbReference>
<sequence>MIIPVRCFTRGKVIGYKWDEYLEILQAGYEEDEALDRLGLVRYCCQRMLMTHLDFIEKLLNYNTLIEEEEEEEEQAQQYSKGRPSYPQELFNFIASKTPSHDLVWDVGTGSGQAAQSLAKLYKNVIATDTSPKQLEFAAKVPNVRYICTSPKMSKSEIETKIGAESSVDLVTIAQAMHWFDLPTFYEHVKWLLKKPNGVIAAWCYTTPEINSSVDAIFDKFYTSDTGPYWESPRKLVDEKYKTIDFPFEAVDGCDHNGPFEFKIEKVMDLDSYFTYLKSWSAYQTAKEKGVELLGEDVVEKFTSAWNEDGKSEKKVTYPIYLRIGKRVKKKRD</sequence>
<dbReference type="GO" id="GO:0003899">
    <property type="term" value="F:DNA-directed RNA polymerase activity"/>
    <property type="evidence" value="ECO:0007669"/>
    <property type="project" value="InterPro"/>
</dbReference>
<dbReference type="OrthoDB" id="10027013at2759"/>
<dbReference type="PANTHER" id="PTHR45180:SF1">
    <property type="entry name" value="OS01G0307686 PROTEIN"/>
    <property type="match status" value="1"/>
</dbReference>
<keyword evidence="4" id="KW-0862">Zinc</keyword>
<dbReference type="InterPro" id="IPR000268">
    <property type="entry name" value="RPABC5/Rpb10"/>
</dbReference>
<keyword evidence="3" id="KW-0479">Metal-binding</keyword>
<feature type="domain" description="Methyltransferase type 11" evidence="7">
    <location>
        <begin position="106"/>
        <end position="200"/>
    </location>
</feature>
<evidence type="ECO:0000313" key="8">
    <source>
        <dbReference type="EMBL" id="KAG5609539.1"/>
    </source>
</evidence>
<gene>
    <name evidence="8" type="ORF">H5410_020820</name>
</gene>
<evidence type="ECO:0000256" key="2">
    <source>
        <dbReference type="ARBA" id="ARBA00022478"/>
    </source>
</evidence>
<dbReference type="FunFam" id="1.10.10.60:FF:000024">
    <property type="entry name" value="DNA-directed RNA polymerases I, II, and III subunit"/>
    <property type="match status" value="1"/>
</dbReference>
<dbReference type="InterPro" id="IPR029063">
    <property type="entry name" value="SAM-dependent_MTases_sf"/>
</dbReference>
<dbReference type="EMBL" id="JACXVP010000004">
    <property type="protein sequence ID" value="KAG5609539.1"/>
    <property type="molecule type" value="Genomic_DNA"/>
</dbReference>
<dbReference type="Gene3D" id="3.40.50.150">
    <property type="entry name" value="Vaccinia Virus protein VP39"/>
    <property type="match status" value="1"/>
</dbReference>
<comment type="subcellular location">
    <subcellularLocation>
        <location evidence="1">Nucleus</location>
    </subcellularLocation>
</comment>
<dbReference type="GO" id="GO:0006351">
    <property type="term" value="P:DNA-templated transcription"/>
    <property type="evidence" value="ECO:0007669"/>
    <property type="project" value="InterPro"/>
</dbReference>
<dbReference type="AlphaFoldDB" id="A0A9J5Z953"/>
<proteinExistence type="inferred from homology"/>
<comment type="caution">
    <text evidence="8">The sequence shown here is derived from an EMBL/GenBank/DDBJ whole genome shotgun (WGS) entry which is preliminary data.</text>
</comment>
<dbReference type="SUPFAM" id="SSF46924">
    <property type="entry name" value="RNA polymerase subunit RPB10"/>
    <property type="match status" value="1"/>
</dbReference>
<evidence type="ECO:0000256" key="6">
    <source>
        <dbReference type="ARBA" id="ARBA00025720"/>
    </source>
</evidence>
<keyword evidence="9" id="KW-1185">Reference proteome</keyword>
<dbReference type="PANTHER" id="PTHR45180">
    <property type="entry name" value="OS01G0307686 PROTEIN"/>
    <property type="match status" value="1"/>
</dbReference>
<dbReference type="InterPro" id="IPR013216">
    <property type="entry name" value="Methyltransf_11"/>
</dbReference>
<dbReference type="Gene3D" id="1.10.10.60">
    <property type="entry name" value="Homeodomain-like"/>
    <property type="match status" value="1"/>
</dbReference>
<evidence type="ECO:0000256" key="3">
    <source>
        <dbReference type="ARBA" id="ARBA00022723"/>
    </source>
</evidence>
<dbReference type="GO" id="GO:0003677">
    <property type="term" value="F:DNA binding"/>
    <property type="evidence" value="ECO:0007669"/>
    <property type="project" value="InterPro"/>
</dbReference>
<accession>A0A9J5Z953</accession>
<dbReference type="InterPro" id="IPR023580">
    <property type="entry name" value="RNA_pol_su_RPB10"/>
</dbReference>